<feature type="signal peptide" evidence="2">
    <location>
        <begin position="1"/>
        <end position="23"/>
    </location>
</feature>
<evidence type="ECO:0000313" key="3">
    <source>
        <dbReference type="EMBL" id="PVA09202.1"/>
    </source>
</evidence>
<protein>
    <recommendedName>
        <fullName evidence="5">HIG1 domain-containing protein</fullName>
    </recommendedName>
</protein>
<sequence>MLICLVVALLALAGAAISALSRAAQDSRSLARDLAAPGKGITMQRISYAALILLMLGVTSGLLGGL</sequence>
<evidence type="ECO:0000256" key="1">
    <source>
        <dbReference type="SAM" id="Phobius"/>
    </source>
</evidence>
<feature type="transmembrane region" description="Helical" evidence="1">
    <location>
        <begin position="47"/>
        <end position="65"/>
    </location>
</feature>
<feature type="chain" id="PRO_5015582403" description="HIG1 domain-containing protein" evidence="2">
    <location>
        <begin position="24"/>
        <end position="66"/>
    </location>
</feature>
<organism evidence="3 4">
    <name type="scientific">Pelagivirga sediminicola</name>
    <dbReference type="NCBI Taxonomy" id="2170575"/>
    <lineage>
        <taxon>Bacteria</taxon>
        <taxon>Pseudomonadati</taxon>
        <taxon>Pseudomonadota</taxon>
        <taxon>Alphaproteobacteria</taxon>
        <taxon>Rhodobacterales</taxon>
        <taxon>Paracoccaceae</taxon>
        <taxon>Pelagivirga</taxon>
    </lineage>
</organism>
<proteinExistence type="predicted"/>
<evidence type="ECO:0000256" key="2">
    <source>
        <dbReference type="SAM" id="SignalP"/>
    </source>
</evidence>
<dbReference type="EMBL" id="QCYH01000010">
    <property type="protein sequence ID" value="PVA09202.1"/>
    <property type="molecule type" value="Genomic_DNA"/>
</dbReference>
<keyword evidence="4" id="KW-1185">Reference proteome</keyword>
<accession>A0A2T7G457</accession>
<name>A0A2T7G457_9RHOB</name>
<gene>
    <name evidence="3" type="ORF">DC366_14945</name>
</gene>
<keyword evidence="1" id="KW-1133">Transmembrane helix</keyword>
<evidence type="ECO:0008006" key="5">
    <source>
        <dbReference type="Google" id="ProtNLM"/>
    </source>
</evidence>
<keyword evidence="1" id="KW-0812">Transmembrane</keyword>
<keyword evidence="1" id="KW-0472">Membrane</keyword>
<reference evidence="3 4" key="1">
    <citation type="submission" date="2018-04" db="EMBL/GenBank/DDBJ databases">
        <title>Pelagivirga bohaiensis gen. nov., sp. nov., a bacterium isolated from the Bohai Sea.</title>
        <authorList>
            <person name="Ji X."/>
        </authorList>
    </citation>
    <scope>NUCLEOTIDE SEQUENCE [LARGE SCALE GENOMIC DNA]</scope>
    <source>
        <strain evidence="3 4">BH-SD19</strain>
    </source>
</reference>
<dbReference type="AlphaFoldDB" id="A0A2T7G457"/>
<dbReference type="Proteomes" id="UP000244446">
    <property type="component" value="Unassembled WGS sequence"/>
</dbReference>
<evidence type="ECO:0000313" key="4">
    <source>
        <dbReference type="Proteomes" id="UP000244446"/>
    </source>
</evidence>
<keyword evidence="2" id="KW-0732">Signal</keyword>
<comment type="caution">
    <text evidence="3">The sequence shown here is derived from an EMBL/GenBank/DDBJ whole genome shotgun (WGS) entry which is preliminary data.</text>
</comment>